<dbReference type="PANTHER" id="PTHR34215:SF1">
    <property type="entry name" value="YLXR DOMAIN-CONTAINING PROTEIN"/>
    <property type="match status" value="1"/>
</dbReference>
<evidence type="ECO:0000313" key="3">
    <source>
        <dbReference type="EMBL" id="QAY62278.1"/>
    </source>
</evidence>
<gene>
    <name evidence="3" type="ORF">ET495_02195</name>
</gene>
<organism evidence="3 4">
    <name type="scientific">Xylanimonas allomyrinae</name>
    <dbReference type="NCBI Taxonomy" id="2509459"/>
    <lineage>
        <taxon>Bacteria</taxon>
        <taxon>Bacillati</taxon>
        <taxon>Actinomycetota</taxon>
        <taxon>Actinomycetes</taxon>
        <taxon>Micrococcales</taxon>
        <taxon>Promicromonosporaceae</taxon>
        <taxon>Xylanimonas</taxon>
    </lineage>
</organism>
<sequence length="132" mass="14098">MRQAPPGGTVPSPRGPRARLSVTGPRAQSPARSRTPSPAPVVGPVRTCVGCRVRDLRSALLRLVLVPDAAGGAKPRVAVDERKALPGRGAWVHPTVACLDLAVRRRAVPRALRVDAPLDLTEVRDWLESADR</sequence>
<evidence type="ECO:0000256" key="1">
    <source>
        <dbReference type="SAM" id="MobiDB-lite"/>
    </source>
</evidence>
<dbReference type="OrthoDB" id="5244965at2"/>
<feature type="compositionally biased region" description="Low complexity" evidence="1">
    <location>
        <begin position="25"/>
        <end position="36"/>
    </location>
</feature>
<dbReference type="InterPro" id="IPR035931">
    <property type="entry name" value="YlxR-like_sf"/>
</dbReference>
<evidence type="ECO:0000259" key="2">
    <source>
        <dbReference type="Pfam" id="PF04296"/>
    </source>
</evidence>
<accession>A0A4P6EW86</accession>
<dbReference type="EMBL" id="CP035495">
    <property type="protein sequence ID" value="QAY62278.1"/>
    <property type="molecule type" value="Genomic_DNA"/>
</dbReference>
<evidence type="ECO:0000313" key="4">
    <source>
        <dbReference type="Proteomes" id="UP000291758"/>
    </source>
</evidence>
<feature type="domain" description="YlxR" evidence="2">
    <location>
        <begin position="46"/>
        <end position="124"/>
    </location>
</feature>
<dbReference type="Gene3D" id="3.30.1230.10">
    <property type="entry name" value="YlxR-like"/>
    <property type="match status" value="1"/>
</dbReference>
<dbReference type="PANTHER" id="PTHR34215">
    <property type="entry name" value="BLL0784 PROTEIN"/>
    <property type="match status" value="1"/>
</dbReference>
<dbReference type="Proteomes" id="UP000291758">
    <property type="component" value="Chromosome"/>
</dbReference>
<proteinExistence type="predicted"/>
<dbReference type="KEGG" id="xyl:ET495_02195"/>
<reference evidence="3 4" key="1">
    <citation type="submission" date="2019-01" db="EMBL/GenBank/DDBJ databases">
        <title>Genome sequencing of strain 2JSPR-7.</title>
        <authorList>
            <person name="Heo J."/>
            <person name="Kim S.-J."/>
            <person name="Kim J.-S."/>
            <person name="Hong S.-B."/>
            <person name="Kwon S.-W."/>
        </authorList>
    </citation>
    <scope>NUCLEOTIDE SEQUENCE [LARGE SCALE GENOMIC DNA]</scope>
    <source>
        <strain evidence="3 4">2JSPR-7</strain>
    </source>
</reference>
<dbReference type="AlphaFoldDB" id="A0A4P6EW86"/>
<dbReference type="InterPro" id="IPR007393">
    <property type="entry name" value="YlxR_dom"/>
</dbReference>
<dbReference type="SUPFAM" id="SSF64376">
    <property type="entry name" value="YlxR-like"/>
    <property type="match status" value="1"/>
</dbReference>
<name>A0A4P6EW86_9MICO</name>
<keyword evidence="4" id="KW-1185">Reference proteome</keyword>
<feature type="region of interest" description="Disordered" evidence="1">
    <location>
        <begin position="1"/>
        <end position="43"/>
    </location>
</feature>
<dbReference type="InterPro" id="IPR037465">
    <property type="entry name" value="YlxR"/>
</dbReference>
<dbReference type="Pfam" id="PF04296">
    <property type="entry name" value="YlxR"/>
    <property type="match status" value="1"/>
</dbReference>
<protein>
    <submittedName>
        <fullName evidence="3">YlxR family protein</fullName>
    </submittedName>
</protein>